<dbReference type="EMBL" id="SSTE01011134">
    <property type="protein sequence ID" value="KAA0051897.1"/>
    <property type="molecule type" value="Genomic_DNA"/>
</dbReference>
<accession>A0A5A7UBV6</accession>
<reference evidence="1 2" key="1">
    <citation type="submission" date="2019-08" db="EMBL/GenBank/DDBJ databases">
        <title>Draft genome sequences of two oriental melons (Cucumis melo L. var makuwa).</title>
        <authorList>
            <person name="Kwon S.-Y."/>
        </authorList>
    </citation>
    <scope>NUCLEOTIDE SEQUENCE [LARGE SCALE GENOMIC DNA]</scope>
    <source>
        <strain evidence="2">cv. SW 3</strain>
        <tissue evidence="1">Leaf</tissue>
    </source>
</reference>
<proteinExistence type="predicted"/>
<evidence type="ECO:0000313" key="1">
    <source>
        <dbReference type="EMBL" id="KAA0051897.1"/>
    </source>
</evidence>
<dbReference type="AlphaFoldDB" id="A0A5A7UBV6"/>
<protein>
    <submittedName>
        <fullName evidence="1">Uncharacterized protein</fullName>
    </submittedName>
</protein>
<comment type="caution">
    <text evidence="1">The sequence shown here is derived from an EMBL/GenBank/DDBJ whole genome shotgun (WGS) entry which is preliminary data.</text>
</comment>
<dbReference type="Proteomes" id="UP000321393">
    <property type="component" value="Unassembled WGS sequence"/>
</dbReference>
<name>A0A5A7UBV6_CUCMM</name>
<evidence type="ECO:0000313" key="2">
    <source>
        <dbReference type="Proteomes" id="UP000321393"/>
    </source>
</evidence>
<sequence>MCRTLYWITPVRHEAVDVELAPMSLAMPCLVPRHDGGSVARHEHGLRGSFSTQANRPILLQHRDRREKVCPEVPVKGDHHHPYLTSRHSGTCNPPAVSFNYICLNQGFVWSKDLYGSASILGKRGENTPLVELNYIFLKDKRTESPFNE</sequence>
<organism evidence="1 2">
    <name type="scientific">Cucumis melo var. makuwa</name>
    <name type="common">Oriental melon</name>
    <dbReference type="NCBI Taxonomy" id="1194695"/>
    <lineage>
        <taxon>Eukaryota</taxon>
        <taxon>Viridiplantae</taxon>
        <taxon>Streptophyta</taxon>
        <taxon>Embryophyta</taxon>
        <taxon>Tracheophyta</taxon>
        <taxon>Spermatophyta</taxon>
        <taxon>Magnoliopsida</taxon>
        <taxon>eudicotyledons</taxon>
        <taxon>Gunneridae</taxon>
        <taxon>Pentapetalae</taxon>
        <taxon>rosids</taxon>
        <taxon>fabids</taxon>
        <taxon>Cucurbitales</taxon>
        <taxon>Cucurbitaceae</taxon>
        <taxon>Benincaseae</taxon>
        <taxon>Cucumis</taxon>
    </lineage>
</organism>
<gene>
    <name evidence="1" type="ORF">E6C27_scaffold60G003490</name>
</gene>